<dbReference type="InterPro" id="IPR025423">
    <property type="entry name" value="TMEM205-like"/>
</dbReference>
<feature type="domain" description="TMEM205-like" evidence="6">
    <location>
        <begin position="99"/>
        <end position="196"/>
    </location>
</feature>
<proteinExistence type="predicted"/>
<keyword evidence="4 5" id="KW-0472">Membrane</keyword>
<feature type="transmembrane region" description="Helical" evidence="5">
    <location>
        <begin position="98"/>
        <end position="119"/>
    </location>
</feature>
<dbReference type="Proteomes" id="UP001314263">
    <property type="component" value="Unassembled WGS sequence"/>
</dbReference>
<evidence type="ECO:0000256" key="5">
    <source>
        <dbReference type="SAM" id="Phobius"/>
    </source>
</evidence>
<name>A0AAV1I8M1_9CHLO</name>
<evidence type="ECO:0000256" key="1">
    <source>
        <dbReference type="ARBA" id="ARBA00004370"/>
    </source>
</evidence>
<keyword evidence="2 5" id="KW-0812">Transmembrane</keyword>
<feature type="transmembrane region" description="Helical" evidence="5">
    <location>
        <begin position="139"/>
        <end position="160"/>
    </location>
</feature>
<dbReference type="PANTHER" id="PTHR23241">
    <property type="entry name" value="LATE EMBRYOGENESIS ABUNDANT PLANTS LEA-RELATED"/>
    <property type="match status" value="1"/>
</dbReference>
<keyword evidence="8" id="KW-1185">Reference proteome</keyword>
<evidence type="ECO:0000313" key="7">
    <source>
        <dbReference type="EMBL" id="CAK0783399.1"/>
    </source>
</evidence>
<dbReference type="Pfam" id="PF13664">
    <property type="entry name" value="DUF4149"/>
    <property type="match status" value="1"/>
</dbReference>
<accession>A0AAV1I8M1</accession>
<dbReference type="AlphaFoldDB" id="A0AAV1I8M1"/>
<sequence length="251" mass="26879">MVSTRSSAGGTFPIPESYAPGTKDASVDLRNGTFKDTASTDAAGNGAAKQTDDVSGAMLEPSAFNKNWVRLAWVAAAVIVAARSSEYVPAKVAVCTHLLAWGLWMGSNIWTTFAVGITMFKNMPRQMFGRVQAKLFPQYFATATAAVVLQMGTLAFGVPLGLPRPQLITLGVALVTGLANWLYIEPVATDLMFERYALENTEGERDGAKIKALYKQFGKFHGISSLLNLVGLGAAVGHGWWLASRLSMSLI</sequence>
<organism evidence="7 8">
    <name type="scientific">Coccomyxa viridis</name>
    <dbReference type="NCBI Taxonomy" id="1274662"/>
    <lineage>
        <taxon>Eukaryota</taxon>
        <taxon>Viridiplantae</taxon>
        <taxon>Chlorophyta</taxon>
        <taxon>core chlorophytes</taxon>
        <taxon>Trebouxiophyceae</taxon>
        <taxon>Trebouxiophyceae incertae sedis</taxon>
        <taxon>Coccomyxaceae</taxon>
        <taxon>Coccomyxa</taxon>
    </lineage>
</organism>
<evidence type="ECO:0000259" key="6">
    <source>
        <dbReference type="Pfam" id="PF13664"/>
    </source>
</evidence>
<gene>
    <name evidence="7" type="ORF">CVIRNUC_006598</name>
</gene>
<dbReference type="EMBL" id="CAUYUE010000008">
    <property type="protein sequence ID" value="CAK0783399.1"/>
    <property type="molecule type" value="Genomic_DNA"/>
</dbReference>
<evidence type="ECO:0000256" key="3">
    <source>
        <dbReference type="ARBA" id="ARBA00022989"/>
    </source>
</evidence>
<dbReference type="GO" id="GO:0016020">
    <property type="term" value="C:membrane"/>
    <property type="evidence" value="ECO:0007669"/>
    <property type="project" value="UniProtKB-SubCell"/>
</dbReference>
<comment type="caution">
    <text evidence="7">The sequence shown here is derived from an EMBL/GenBank/DDBJ whole genome shotgun (WGS) entry which is preliminary data.</text>
</comment>
<evidence type="ECO:0000256" key="2">
    <source>
        <dbReference type="ARBA" id="ARBA00022692"/>
    </source>
</evidence>
<feature type="transmembrane region" description="Helical" evidence="5">
    <location>
        <begin position="223"/>
        <end position="243"/>
    </location>
</feature>
<reference evidence="7 8" key="1">
    <citation type="submission" date="2023-10" db="EMBL/GenBank/DDBJ databases">
        <authorList>
            <person name="Maclean D."/>
            <person name="Macfadyen A."/>
        </authorList>
    </citation>
    <scope>NUCLEOTIDE SEQUENCE [LARGE SCALE GENOMIC DNA]</scope>
</reference>
<evidence type="ECO:0000313" key="8">
    <source>
        <dbReference type="Proteomes" id="UP001314263"/>
    </source>
</evidence>
<comment type="subcellular location">
    <subcellularLocation>
        <location evidence="1">Membrane</location>
    </subcellularLocation>
</comment>
<dbReference type="InterPro" id="IPR053009">
    <property type="entry name" value="Xanthocillin_Biosynth-Assoc"/>
</dbReference>
<keyword evidence="3 5" id="KW-1133">Transmembrane helix</keyword>
<protein>
    <recommendedName>
        <fullName evidence="6">TMEM205-like domain-containing protein</fullName>
    </recommendedName>
</protein>
<dbReference type="PANTHER" id="PTHR23241:SF102">
    <property type="entry name" value="LD23009P"/>
    <property type="match status" value="1"/>
</dbReference>
<feature type="transmembrane region" description="Helical" evidence="5">
    <location>
        <begin position="167"/>
        <end position="184"/>
    </location>
</feature>
<evidence type="ECO:0000256" key="4">
    <source>
        <dbReference type="ARBA" id="ARBA00023136"/>
    </source>
</evidence>